<evidence type="ECO:0000313" key="3">
    <source>
        <dbReference type="Proteomes" id="UP000509346"/>
    </source>
</evidence>
<protein>
    <submittedName>
        <fullName evidence="2">Uncharacterized protein</fullName>
    </submittedName>
</protein>
<reference evidence="2 3" key="1">
    <citation type="submission" date="2020-07" db="EMBL/GenBank/DDBJ databases">
        <title>Halosimplex litoreum sp. nov. and Halosimplex rubrum sp. nov., isolated from different salt environments.</title>
        <authorList>
            <person name="Cui H."/>
        </authorList>
    </citation>
    <scope>NUCLEOTIDE SEQUENCE [LARGE SCALE GENOMIC DNA]</scope>
    <source>
        <strain evidence="2 3">R2</strain>
    </source>
</reference>
<evidence type="ECO:0000313" key="2">
    <source>
        <dbReference type="EMBL" id="QLH80547.1"/>
    </source>
</evidence>
<feature type="compositionally biased region" description="Basic and acidic residues" evidence="1">
    <location>
        <begin position="52"/>
        <end position="66"/>
    </location>
</feature>
<dbReference type="Pfam" id="PF24434">
    <property type="entry name" value="DUF7557"/>
    <property type="match status" value="1"/>
</dbReference>
<dbReference type="AlphaFoldDB" id="A0A7D5STM6"/>
<keyword evidence="3" id="KW-1185">Reference proteome</keyword>
<organism evidence="2 3">
    <name type="scientific">Halosimplex pelagicum</name>
    <dbReference type="NCBI Taxonomy" id="869886"/>
    <lineage>
        <taxon>Archaea</taxon>
        <taxon>Methanobacteriati</taxon>
        <taxon>Methanobacteriota</taxon>
        <taxon>Stenosarchaea group</taxon>
        <taxon>Halobacteria</taxon>
        <taxon>Halobacteriales</taxon>
        <taxon>Haloarculaceae</taxon>
        <taxon>Halosimplex</taxon>
    </lineage>
</organism>
<evidence type="ECO:0000256" key="1">
    <source>
        <dbReference type="SAM" id="MobiDB-lite"/>
    </source>
</evidence>
<dbReference type="InterPro" id="IPR055979">
    <property type="entry name" value="DUF7557"/>
</dbReference>
<dbReference type="KEGG" id="hpel:HZS54_02380"/>
<sequence>MSRTSIPVDEETKARLDGLKRDDETWDEFLQRITSGREPMNFGAWGDEAADEAMKHLRDGRERPDR</sequence>
<dbReference type="GeneID" id="56081399"/>
<dbReference type="RefSeq" id="WP_179920374.1">
    <property type="nucleotide sequence ID" value="NZ_CP058909.1"/>
</dbReference>
<accession>A0A7D5STM6</accession>
<dbReference type="OrthoDB" id="9187at2157"/>
<dbReference type="Proteomes" id="UP000509346">
    <property type="component" value="Chromosome"/>
</dbReference>
<proteinExistence type="predicted"/>
<dbReference type="EMBL" id="CP058909">
    <property type="protein sequence ID" value="QLH80547.1"/>
    <property type="molecule type" value="Genomic_DNA"/>
</dbReference>
<feature type="region of interest" description="Disordered" evidence="1">
    <location>
        <begin position="40"/>
        <end position="66"/>
    </location>
</feature>
<name>A0A7D5STM6_9EURY</name>
<gene>
    <name evidence="2" type="ORF">HZS54_02380</name>
</gene>